<dbReference type="InterPro" id="IPR001223">
    <property type="entry name" value="Glyco_hydro18_cat"/>
</dbReference>
<comment type="catalytic activity">
    <reaction evidence="1">
        <text>Random endo-hydrolysis of N-acetyl-beta-D-glucosaminide (1-&gt;4)-beta-linkages in chitin and chitodextrins.</text>
        <dbReference type="EC" id="3.2.1.14"/>
    </reaction>
</comment>
<keyword evidence="4 9" id="KW-0378">Hydrolase</keyword>
<keyword evidence="5" id="KW-0146">Chitin degradation</keyword>
<evidence type="ECO:0000256" key="3">
    <source>
        <dbReference type="ARBA" id="ARBA00012729"/>
    </source>
</evidence>
<dbReference type="AlphaFoldDB" id="A0A1Y2A520"/>
<evidence type="ECO:0000259" key="10">
    <source>
        <dbReference type="PROSITE" id="PS51910"/>
    </source>
</evidence>
<keyword evidence="7 9" id="KW-0326">Glycosidase</keyword>
<dbReference type="Gene3D" id="3.20.20.80">
    <property type="entry name" value="Glycosidases"/>
    <property type="match status" value="1"/>
</dbReference>
<dbReference type="PROSITE" id="PS51910">
    <property type="entry name" value="GH18_2"/>
    <property type="match status" value="1"/>
</dbReference>
<evidence type="ECO:0000256" key="5">
    <source>
        <dbReference type="ARBA" id="ARBA00023024"/>
    </source>
</evidence>
<keyword evidence="12" id="KW-1185">Reference proteome</keyword>
<dbReference type="STRING" id="1231657.A0A1Y2A520"/>
<dbReference type="SUPFAM" id="SSF54556">
    <property type="entry name" value="Chitinase insertion domain"/>
    <property type="match status" value="1"/>
</dbReference>
<dbReference type="Gene3D" id="3.10.50.10">
    <property type="match status" value="1"/>
</dbReference>
<dbReference type="InterPro" id="IPR017853">
    <property type="entry name" value="GH"/>
</dbReference>
<comment type="similarity">
    <text evidence="2">Belongs to the glycosyl hydrolase 18 family. Chitinase class V subfamily.</text>
</comment>
<evidence type="ECO:0000256" key="7">
    <source>
        <dbReference type="ARBA" id="ARBA00023295"/>
    </source>
</evidence>
<dbReference type="PANTHER" id="PTHR11177:SF317">
    <property type="entry name" value="CHITINASE 12-RELATED"/>
    <property type="match status" value="1"/>
</dbReference>
<dbReference type="GO" id="GO:0008843">
    <property type="term" value="F:endochitinase activity"/>
    <property type="evidence" value="ECO:0007669"/>
    <property type="project" value="UniProtKB-EC"/>
</dbReference>
<dbReference type="PANTHER" id="PTHR11177">
    <property type="entry name" value="CHITINASE"/>
    <property type="match status" value="1"/>
</dbReference>
<evidence type="ECO:0000256" key="8">
    <source>
        <dbReference type="ARBA" id="ARBA00023326"/>
    </source>
</evidence>
<dbReference type="GO" id="GO:0000272">
    <property type="term" value="P:polysaccharide catabolic process"/>
    <property type="evidence" value="ECO:0007669"/>
    <property type="project" value="UniProtKB-KW"/>
</dbReference>
<evidence type="ECO:0000313" key="12">
    <source>
        <dbReference type="Proteomes" id="UP000193144"/>
    </source>
</evidence>
<name>A0A1Y2A520_9PLEO</name>
<keyword evidence="8" id="KW-0624">Polysaccharide degradation</keyword>
<dbReference type="Pfam" id="PF00704">
    <property type="entry name" value="Glyco_hydro_18"/>
    <property type="match status" value="1"/>
</dbReference>
<dbReference type="EMBL" id="MCFA01000014">
    <property type="protein sequence ID" value="ORY17125.1"/>
    <property type="molecule type" value="Genomic_DNA"/>
</dbReference>
<sequence length="407" mass="44877">MASFARGGNFSVLHWSREASLSLAAPITDTHPPSQSSSPISGSGYEIGTFYVNWAIYGRQHFVTDLHASKLTKVNYAFANINNVTGELFKLKQQHRYLRTVLSVGGWSYRGNFKSGLATPQSRQRFAESAVALVKDLGLDGFDVDWEYPEDGTDARNLVDAVWRLRELLDTYSEKYAEGYRFEITISAPAGPERFTVFPVAELDAYVDEWNLMSFDYVGPGFSNFTGHLSNIYPSALSPHTTPFSTLPTLTYYKSLLPAHKIILGLPAYDRSYANVSVSSSSSSSSPHSMGSYFCGPGTGSWESGVLDFKALPLPNSTVFTSRELVASWSYDAANREGWKAEYVMKEGLGGAWWWDSSSDRKEGTGSLLDTVEGKLRAGGMGRKAKNNCFKYPVSRYGNVRAGGRGE</sequence>
<dbReference type="GO" id="GO:0006032">
    <property type="term" value="P:chitin catabolic process"/>
    <property type="evidence" value="ECO:0007669"/>
    <property type="project" value="UniProtKB-KW"/>
</dbReference>
<dbReference type="Proteomes" id="UP000193144">
    <property type="component" value="Unassembled WGS sequence"/>
</dbReference>
<dbReference type="SUPFAM" id="SSF51445">
    <property type="entry name" value="(Trans)glycosidases"/>
    <property type="match status" value="1"/>
</dbReference>
<organism evidence="11 12">
    <name type="scientific">Clohesyomyces aquaticus</name>
    <dbReference type="NCBI Taxonomy" id="1231657"/>
    <lineage>
        <taxon>Eukaryota</taxon>
        <taxon>Fungi</taxon>
        <taxon>Dikarya</taxon>
        <taxon>Ascomycota</taxon>
        <taxon>Pezizomycotina</taxon>
        <taxon>Dothideomycetes</taxon>
        <taxon>Pleosporomycetidae</taxon>
        <taxon>Pleosporales</taxon>
        <taxon>Lindgomycetaceae</taxon>
        <taxon>Clohesyomyces</taxon>
    </lineage>
</organism>
<dbReference type="InterPro" id="IPR029070">
    <property type="entry name" value="Chitinase_insertion_sf"/>
</dbReference>
<dbReference type="SMART" id="SM00636">
    <property type="entry name" value="Glyco_18"/>
    <property type="match status" value="1"/>
</dbReference>
<evidence type="ECO:0000256" key="9">
    <source>
        <dbReference type="RuleBase" id="RU000489"/>
    </source>
</evidence>
<dbReference type="InterPro" id="IPR050314">
    <property type="entry name" value="Glycosyl_Hydrlase_18"/>
</dbReference>
<accession>A0A1Y2A520</accession>
<reference evidence="11 12" key="1">
    <citation type="submission" date="2016-07" db="EMBL/GenBank/DDBJ databases">
        <title>Pervasive Adenine N6-methylation of Active Genes in Fungi.</title>
        <authorList>
            <consortium name="DOE Joint Genome Institute"/>
            <person name="Mondo S.J."/>
            <person name="Dannebaum R.O."/>
            <person name="Kuo R.C."/>
            <person name="Labutti K."/>
            <person name="Haridas S."/>
            <person name="Kuo A."/>
            <person name="Salamov A."/>
            <person name="Ahrendt S.R."/>
            <person name="Lipzen A."/>
            <person name="Sullivan W."/>
            <person name="Andreopoulos W.B."/>
            <person name="Clum A."/>
            <person name="Lindquist E."/>
            <person name="Daum C."/>
            <person name="Ramamoorthy G.K."/>
            <person name="Gryganskyi A."/>
            <person name="Culley D."/>
            <person name="Magnuson J.K."/>
            <person name="James T.Y."/>
            <person name="O'Malley M.A."/>
            <person name="Stajich J.E."/>
            <person name="Spatafora J.W."/>
            <person name="Visel A."/>
            <person name="Grigoriev I.V."/>
        </authorList>
    </citation>
    <scope>NUCLEOTIDE SEQUENCE [LARGE SCALE GENOMIC DNA]</scope>
    <source>
        <strain evidence="11 12">CBS 115471</strain>
    </source>
</reference>
<dbReference type="GO" id="GO:0005576">
    <property type="term" value="C:extracellular region"/>
    <property type="evidence" value="ECO:0007669"/>
    <property type="project" value="TreeGrafter"/>
</dbReference>
<dbReference type="EC" id="3.2.1.14" evidence="3"/>
<dbReference type="InterPro" id="IPR001579">
    <property type="entry name" value="Glyco_hydro_18_chit_AS"/>
</dbReference>
<gene>
    <name evidence="11" type="ORF">BCR34DRAFT_634477</name>
</gene>
<dbReference type="PROSITE" id="PS01095">
    <property type="entry name" value="GH18_1"/>
    <property type="match status" value="1"/>
</dbReference>
<protein>
    <recommendedName>
        <fullName evidence="3">chitinase</fullName>
        <ecNumber evidence="3">3.2.1.14</ecNumber>
    </recommendedName>
</protein>
<dbReference type="OrthoDB" id="76388at2759"/>
<feature type="domain" description="GH18" evidence="10">
    <location>
        <begin position="45"/>
        <end position="379"/>
    </location>
</feature>
<evidence type="ECO:0000256" key="4">
    <source>
        <dbReference type="ARBA" id="ARBA00022801"/>
    </source>
</evidence>
<dbReference type="GO" id="GO:0008061">
    <property type="term" value="F:chitin binding"/>
    <property type="evidence" value="ECO:0007669"/>
    <property type="project" value="InterPro"/>
</dbReference>
<proteinExistence type="inferred from homology"/>
<dbReference type="InterPro" id="IPR011583">
    <property type="entry name" value="Chitinase_II/V-like_cat"/>
</dbReference>
<evidence type="ECO:0000256" key="2">
    <source>
        <dbReference type="ARBA" id="ARBA00008682"/>
    </source>
</evidence>
<evidence type="ECO:0000256" key="6">
    <source>
        <dbReference type="ARBA" id="ARBA00023277"/>
    </source>
</evidence>
<evidence type="ECO:0000256" key="1">
    <source>
        <dbReference type="ARBA" id="ARBA00000822"/>
    </source>
</evidence>
<comment type="caution">
    <text evidence="11">The sequence shown here is derived from an EMBL/GenBank/DDBJ whole genome shotgun (WGS) entry which is preliminary data.</text>
</comment>
<evidence type="ECO:0000313" key="11">
    <source>
        <dbReference type="EMBL" id="ORY17125.1"/>
    </source>
</evidence>
<keyword evidence="6" id="KW-0119">Carbohydrate metabolism</keyword>